<dbReference type="Gene3D" id="3.40.50.1240">
    <property type="entry name" value="Phosphoglycerate mutase-like"/>
    <property type="match status" value="1"/>
</dbReference>
<gene>
    <name evidence="1" type="ORF">BWK72_00880</name>
</gene>
<reference evidence="1 2" key="1">
    <citation type="submission" date="2017-01" db="EMBL/GenBank/DDBJ databases">
        <title>Novel large sulfur bacteria in the metagenomes of groundwater-fed chemosynthetic microbial mats in the Lake Huron basin.</title>
        <authorList>
            <person name="Sharrar A.M."/>
            <person name="Flood B.E."/>
            <person name="Bailey J.V."/>
            <person name="Jones D.S."/>
            <person name="Biddanda B."/>
            <person name="Ruberg S.A."/>
            <person name="Marcus D.N."/>
            <person name="Dick G.J."/>
        </authorList>
    </citation>
    <scope>NUCLEOTIDE SEQUENCE [LARGE SCALE GENOMIC DNA]</scope>
    <source>
        <strain evidence="1">A7</strain>
    </source>
</reference>
<accession>A0A1W9KZW9</accession>
<name>A0A1W9KZW9_9BURK</name>
<dbReference type="Proteomes" id="UP000192505">
    <property type="component" value="Unassembled WGS sequence"/>
</dbReference>
<comment type="caution">
    <text evidence="1">The sequence shown here is derived from an EMBL/GenBank/DDBJ whole genome shotgun (WGS) entry which is preliminary data.</text>
</comment>
<organism evidence="1 2">
    <name type="scientific">Rhodoferax ferrireducens</name>
    <dbReference type="NCBI Taxonomy" id="192843"/>
    <lineage>
        <taxon>Bacteria</taxon>
        <taxon>Pseudomonadati</taxon>
        <taxon>Pseudomonadota</taxon>
        <taxon>Betaproteobacteria</taxon>
        <taxon>Burkholderiales</taxon>
        <taxon>Comamonadaceae</taxon>
        <taxon>Rhodoferax</taxon>
    </lineage>
</organism>
<sequence>MAVTEATDAARVASTSPELDEALRRLRQGGVVVMFRHALAPGTFDPPEFKLGDCRTQRNLSEAGRLQAQRIGRWFARHGLKPESVRASPWCRCLDTATLAFGAAQPWDALVSPVGSAPVQRQARIQALQSAVRDATARPGFQVWVTHDFVVSDLTGSNAQSGEGLVLQANAAGDVLIVARLSGLADAV</sequence>
<proteinExistence type="predicted"/>
<dbReference type="CDD" id="cd07040">
    <property type="entry name" value="HP"/>
    <property type="match status" value="1"/>
</dbReference>
<evidence type="ECO:0000313" key="2">
    <source>
        <dbReference type="Proteomes" id="UP000192505"/>
    </source>
</evidence>
<evidence type="ECO:0008006" key="3">
    <source>
        <dbReference type="Google" id="ProtNLM"/>
    </source>
</evidence>
<dbReference type="AlphaFoldDB" id="A0A1W9KZW9"/>
<dbReference type="EMBL" id="MTEI01000001">
    <property type="protein sequence ID" value="OQW90264.1"/>
    <property type="molecule type" value="Genomic_DNA"/>
</dbReference>
<protein>
    <recommendedName>
        <fullName evidence="3">Histidine phosphatase family protein</fullName>
    </recommendedName>
</protein>
<dbReference type="InterPro" id="IPR029033">
    <property type="entry name" value="His_PPase_superfam"/>
</dbReference>
<evidence type="ECO:0000313" key="1">
    <source>
        <dbReference type="EMBL" id="OQW90264.1"/>
    </source>
</evidence>
<dbReference type="SUPFAM" id="SSF53254">
    <property type="entry name" value="Phosphoglycerate mutase-like"/>
    <property type="match status" value="1"/>
</dbReference>